<dbReference type="InterPro" id="IPR021488">
    <property type="entry name" value="DUF3142"/>
</dbReference>
<gene>
    <name evidence="2" type="ORF">ABXS05_22560</name>
</gene>
<evidence type="ECO:0000256" key="1">
    <source>
        <dbReference type="SAM" id="SignalP"/>
    </source>
</evidence>
<protein>
    <submittedName>
        <fullName evidence="2">DUF3142 domain-containing protein</fullName>
    </submittedName>
</protein>
<feature type="signal peptide" evidence="1">
    <location>
        <begin position="1"/>
        <end position="19"/>
    </location>
</feature>
<dbReference type="Proteomes" id="UP001555786">
    <property type="component" value="Unassembled WGS sequence"/>
</dbReference>
<comment type="caution">
    <text evidence="2">The sequence shown here is derived from an EMBL/GenBank/DDBJ whole genome shotgun (WGS) entry which is preliminary data.</text>
</comment>
<keyword evidence="1" id="KW-0732">Signal</keyword>
<organism evidence="2 3">
    <name type="scientific">Labrys neptuniae</name>
    <dbReference type="NCBI Taxonomy" id="376174"/>
    <lineage>
        <taxon>Bacteria</taxon>
        <taxon>Pseudomonadati</taxon>
        <taxon>Pseudomonadota</taxon>
        <taxon>Alphaproteobacteria</taxon>
        <taxon>Hyphomicrobiales</taxon>
        <taxon>Xanthobacteraceae</taxon>
        <taxon>Labrys</taxon>
    </lineage>
</organism>
<name>A0ABV3PRS8_9HYPH</name>
<evidence type="ECO:0000313" key="3">
    <source>
        <dbReference type="Proteomes" id="UP001555786"/>
    </source>
</evidence>
<sequence>MLRSACALVIALAAGGVAAAEAPVDAARHYSFWLWAGVRTQPELARARELYLLASEVGGREPVRLLSRRSAVPHLPDTPLWLVVRVETLAWPPQIYGQVLAQLGRWRAAGNRVIGLQIDFDARTRHLESYTSFLSGLRRQLPAEYRLGITGLMDWSSNGDPKGLEALGGVVDEVIIQTYQGRRTIPGYAAYLSRLGRLRMPFRIGLVQAGDWQEPPGLTANPWFRGYVVFLQNPARP</sequence>
<evidence type="ECO:0000313" key="2">
    <source>
        <dbReference type="EMBL" id="MEW9308354.1"/>
    </source>
</evidence>
<proteinExistence type="predicted"/>
<dbReference type="EMBL" id="JBFNQD010000008">
    <property type="protein sequence ID" value="MEW9308354.1"/>
    <property type="molecule type" value="Genomic_DNA"/>
</dbReference>
<accession>A0ABV3PRS8</accession>
<keyword evidence="3" id="KW-1185">Reference proteome</keyword>
<reference evidence="2 3" key="1">
    <citation type="submission" date="2024-07" db="EMBL/GenBank/DDBJ databases">
        <title>Description of Labrys sedimenti sp. nov., isolated from a diclofenac-degrading enrichment culture.</title>
        <authorList>
            <person name="Tancsics A."/>
            <person name="Csepanyi A."/>
        </authorList>
    </citation>
    <scope>NUCLEOTIDE SEQUENCE [LARGE SCALE GENOMIC DNA]</scope>
    <source>
        <strain evidence="2 3">LMG 23578</strain>
    </source>
</reference>
<dbReference type="RefSeq" id="WP_367625448.1">
    <property type="nucleotide sequence ID" value="NZ_JBFNQD010000008.1"/>
</dbReference>
<feature type="chain" id="PRO_5046750609" evidence="1">
    <location>
        <begin position="20"/>
        <end position="237"/>
    </location>
</feature>
<dbReference type="Pfam" id="PF11340">
    <property type="entry name" value="DUF3142"/>
    <property type="match status" value="1"/>
</dbReference>